<dbReference type="SUPFAM" id="SSF109604">
    <property type="entry name" value="HD-domain/PDEase-like"/>
    <property type="match status" value="1"/>
</dbReference>
<protein>
    <submittedName>
        <fullName evidence="2">Phosphohydrolase</fullName>
    </submittedName>
</protein>
<proteinExistence type="predicted"/>
<feature type="domain" description="HD" evidence="1">
    <location>
        <begin position="46"/>
        <end position="132"/>
    </location>
</feature>
<organism evidence="2 3">
    <name type="scientific">Asanoa iriomotensis</name>
    <dbReference type="NCBI Taxonomy" id="234613"/>
    <lineage>
        <taxon>Bacteria</taxon>
        <taxon>Bacillati</taxon>
        <taxon>Actinomycetota</taxon>
        <taxon>Actinomycetes</taxon>
        <taxon>Micromonosporales</taxon>
        <taxon>Micromonosporaceae</taxon>
        <taxon>Asanoa</taxon>
    </lineage>
</organism>
<comment type="caution">
    <text evidence="2">The sequence shown here is derived from an EMBL/GenBank/DDBJ whole genome shotgun (WGS) entry which is preliminary data.</text>
</comment>
<evidence type="ECO:0000259" key="1">
    <source>
        <dbReference type="Pfam" id="PF01966"/>
    </source>
</evidence>
<dbReference type="Proteomes" id="UP000624325">
    <property type="component" value="Unassembled WGS sequence"/>
</dbReference>
<evidence type="ECO:0000313" key="2">
    <source>
        <dbReference type="EMBL" id="GIF58244.1"/>
    </source>
</evidence>
<reference evidence="2 3" key="1">
    <citation type="submission" date="2021-01" db="EMBL/GenBank/DDBJ databases">
        <title>Whole genome shotgun sequence of Asanoa iriomotensis NBRC 100142.</title>
        <authorList>
            <person name="Komaki H."/>
            <person name="Tamura T."/>
        </authorList>
    </citation>
    <scope>NUCLEOTIDE SEQUENCE [LARGE SCALE GENOMIC DNA]</scope>
    <source>
        <strain evidence="2 3">NBRC 100142</strain>
    </source>
</reference>
<sequence length="188" mass="20361">MHHALTDPGDPPLRPLPDEVCDLLTALDAPPRLAAHLRAVHDVAWSLTAALSPHLPFDRAAVLYGAATHDIGKTVHVNELSGPGSAHERAGHELLLQRGVGPALARFARTHASWTLPDITIEDLLVSVADKIWKGKRVVDLEQKVVDHLVRATDQEPWQAFLTLDDVLSGLAANADDRLAFQARHPAA</sequence>
<name>A0ABQ4C677_9ACTN</name>
<accession>A0ABQ4C677</accession>
<dbReference type="InterPro" id="IPR006674">
    <property type="entry name" value="HD_domain"/>
</dbReference>
<dbReference type="Pfam" id="PF01966">
    <property type="entry name" value="HD"/>
    <property type="match status" value="1"/>
</dbReference>
<evidence type="ECO:0000313" key="3">
    <source>
        <dbReference type="Proteomes" id="UP000624325"/>
    </source>
</evidence>
<gene>
    <name evidence="2" type="ORF">Air01nite_43390</name>
</gene>
<keyword evidence="3" id="KW-1185">Reference proteome</keyword>
<dbReference type="Gene3D" id="1.10.3210.10">
    <property type="entry name" value="Hypothetical protein af1432"/>
    <property type="match status" value="1"/>
</dbReference>
<dbReference type="EMBL" id="BONC01000031">
    <property type="protein sequence ID" value="GIF58244.1"/>
    <property type="molecule type" value="Genomic_DNA"/>
</dbReference>